<name>A0ABV8XP43_9DEIO</name>
<reference evidence="5" key="1">
    <citation type="journal article" date="2019" name="Int. J. Syst. Evol. Microbiol.">
        <title>The Global Catalogue of Microorganisms (GCM) 10K type strain sequencing project: providing services to taxonomists for standard genome sequencing and annotation.</title>
        <authorList>
            <consortium name="The Broad Institute Genomics Platform"/>
            <consortium name="The Broad Institute Genome Sequencing Center for Infectious Disease"/>
            <person name="Wu L."/>
            <person name="Ma J."/>
        </authorList>
    </citation>
    <scope>NUCLEOTIDE SEQUENCE [LARGE SCALE GENOMIC DNA]</scope>
    <source>
        <strain evidence="5">CCUG 56029</strain>
    </source>
</reference>
<keyword evidence="2" id="KW-0998">Cell outer membrane</keyword>
<organism evidence="4 5">
    <name type="scientific">Deinococcus navajonensis</name>
    <dbReference type="NCBI Taxonomy" id="309884"/>
    <lineage>
        <taxon>Bacteria</taxon>
        <taxon>Thermotogati</taxon>
        <taxon>Deinococcota</taxon>
        <taxon>Deinococci</taxon>
        <taxon>Deinococcales</taxon>
        <taxon>Deinococcaceae</taxon>
        <taxon>Deinococcus</taxon>
    </lineage>
</organism>
<keyword evidence="3" id="KW-0812">Transmembrane</keyword>
<accession>A0ABV8XP43</accession>
<keyword evidence="3" id="KW-0472">Membrane</keyword>
<protein>
    <submittedName>
        <fullName evidence="4">Prepilin-type N-terminal cleavage/methylation domain-containing protein</fullName>
    </submittedName>
</protein>
<evidence type="ECO:0000256" key="1">
    <source>
        <dbReference type="ARBA" id="ARBA00004442"/>
    </source>
</evidence>
<gene>
    <name evidence="4" type="ORF">ACFOZ9_10605</name>
</gene>
<dbReference type="EMBL" id="JBHSEH010000009">
    <property type="protein sequence ID" value="MFC4426666.1"/>
    <property type="molecule type" value="Genomic_DNA"/>
</dbReference>
<evidence type="ECO:0000256" key="3">
    <source>
        <dbReference type="SAM" id="Phobius"/>
    </source>
</evidence>
<dbReference type="RefSeq" id="WP_380039369.1">
    <property type="nucleotide sequence ID" value="NZ_JBHSEH010000009.1"/>
</dbReference>
<dbReference type="NCBIfam" id="TIGR02532">
    <property type="entry name" value="IV_pilin_GFxxxE"/>
    <property type="match status" value="1"/>
</dbReference>
<evidence type="ECO:0000313" key="4">
    <source>
        <dbReference type="EMBL" id="MFC4426666.1"/>
    </source>
</evidence>
<keyword evidence="3" id="KW-1133">Transmembrane helix</keyword>
<keyword evidence="5" id="KW-1185">Reference proteome</keyword>
<comment type="subcellular location">
    <subcellularLocation>
        <location evidence="1">Cell outer membrane</location>
    </subcellularLocation>
</comment>
<feature type="transmembrane region" description="Helical" evidence="3">
    <location>
        <begin position="12"/>
        <end position="34"/>
    </location>
</feature>
<proteinExistence type="predicted"/>
<dbReference type="Pfam" id="PF07963">
    <property type="entry name" value="N_methyl"/>
    <property type="match status" value="1"/>
</dbReference>
<sequence length="154" mass="17114">MRRPDRQNGFSIVEVLVALTITVIVLTSLSTMLISSIRTDGASRARTTVNSVVESWLDRYRARQEPLNAVGNVCTATLTTFSCTYPKGHDYAADGWYPHSASAGSMNERFQPYQSVITGTRLQAGTNRALWQINVQVRDEARQQTVEAATYVLQ</sequence>
<comment type="caution">
    <text evidence="4">The sequence shown here is derived from an EMBL/GenBank/DDBJ whole genome shotgun (WGS) entry which is preliminary data.</text>
</comment>
<dbReference type="Proteomes" id="UP001595998">
    <property type="component" value="Unassembled WGS sequence"/>
</dbReference>
<evidence type="ECO:0000256" key="2">
    <source>
        <dbReference type="ARBA" id="ARBA00023237"/>
    </source>
</evidence>
<evidence type="ECO:0000313" key="5">
    <source>
        <dbReference type="Proteomes" id="UP001595998"/>
    </source>
</evidence>
<dbReference type="InterPro" id="IPR012902">
    <property type="entry name" value="N_methyl_site"/>
</dbReference>